<sequence>MYDNYKVVVNTAAGRRRYMQYLIPYIVSSEIVDRYDIWINTHDVADIEFFNQVAAKFPVVNLVWQPDGVVNGNASINAFYKSCVEPETIYFKLDDDIVWMEPGLIEKMVSFRVDNPQYFVVSPLVINNSLSTYLLQVENKIRLDKYYQASSSHPVLWKSGYFAKELHQWFIERYLNTGKWNTLHIGKKEMGMTRFSINAILWFGDEMRKFDGVVPGDDEEFMSCIYPTKHGMSNAWNGDAIVAHFAFFTQREQLDKWHILERYGEVCCKNFSNSDKMRGYYDAVQDAMTYVRRNEAELTQRKSPYRSVPAKITWRCRIKEYLPEAVRELLLIRYDLKRQGGFIVE</sequence>
<dbReference type="EMBL" id="JACJJL010000002">
    <property type="protein sequence ID" value="MBM6660500.1"/>
    <property type="molecule type" value="Genomic_DNA"/>
</dbReference>
<dbReference type="Proteomes" id="UP000764045">
    <property type="component" value="Unassembled WGS sequence"/>
</dbReference>
<organism evidence="1 2">
    <name type="scientific">Marseilla massiliensis</name>
    <dbReference type="NCBI Taxonomy" id="1841864"/>
    <lineage>
        <taxon>Bacteria</taxon>
        <taxon>Pseudomonadati</taxon>
        <taxon>Bacteroidota</taxon>
        <taxon>Bacteroidia</taxon>
        <taxon>Bacteroidales</taxon>
        <taxon>Prevotellaceae</taxon>
        <taxon>Marseilla</taxon>
    </lineage>
</organism>
<accession>A0A938WLC8</accession>
<dbReference type="Gene3D" id="3.90.550.10">
    <property type="entry name" value="Spore Coat Polysaccharide Biosynthesis Protein SpsA, Chain A"/>
    <property type="match status" value="1"/>
</dbReference>
<dbReference type="SUPFAM" id="SSF53448">
    <property type="entry name" value="Nucleotide-diphospho-sugar transferases"/>
    <property type="match status" value="1"/>
</dbReference>
<name>A0A938WLC8_9BACT</name>
<keyword evidence="2" id="KW-1185">Reference proteome</keyword>
<dbReference type="RefSeq" id="WP_205107311.1">
    <property type="nucleotide sequence ID" value="NZ_JACJJL010000002.1"/>
</dbReference>
<evidence type="ECO:0000313" key="2">
    <source>
        <dbReference type="Proteomes" id="UP000764045"/>
    </source>
</evidence>
<gene>
    <name evidence="1" type="ORF">H6B30_01810</name>
</gene>
<dbReference type="AlphaFoldDB" id="A0A938WLC8"/>
<dbReference type="InterPro" id="IPR029044">
    <property type="entry name" value="Nucleotide-diphossugar_trans"/>
</dbReference>
<evidence type="ECO:0000313" key="1">
    <source>
        <dbReference type="EMBL" id="MBM6660500.1"/>
    </source>
</evidence>
<proteinExistence type="predicted"/>
<comment type="caution">
    <text evidence="1">The sequence shown here is derived from an EMBL/GenBank/DDBJ whole genome shotgun (WGS) entry which is preliminary data.</text>
</comment>
<protein>
    <recommendedName>
        <fullName evidence="3">Glycosyltransferase</fullName>
    </recommendedName>
</protein>
<evidence type="ECO:0008006" key="3">
    <source>
        <dbReference type="Google" id="ProtNLM"/>
    </source>
</evidence>
<reference evidence="1 2" key="1">
    <citation type="journal article" date="2021" name="Sci. Rep.">
        <title>The distribution of antibiotic resistance genes in chicken gut microbiota commensals.</title>
        <authorList>
            <person name="Juricova H."/>
            <person name="Matiasovicova J."/>
            <person name="Kubasova T."/>
            <person name="Cejkova D."/>
            <person name="Rychlik I."/>
        </authorList>
    </citation>
    <scope>NUCLEOTIDE SEQUENCE [LARGE SCALE GENOMIC DNA]</scope>
    <source>
        <strain evidence="1 2">An819</strain>
    </source>
</reference>